<proteinExistence type="predicted"/>
<feature type="transmembrane region" description="Helical" evidence="6">
    <location>
        <begin position="160"/>
        <end position="177"/>
    </location>
</feature>
<dbReference type="Proteomes" id="UP001500880">
    <property type="component" value="Unassembled WGS sequence"/>
</dbReference>
<comment type="subcellular location">
    <subcellularLocation>
        <location evidence="1">Cell membrane</location>
        <topology evidence="1">Multi-pass membrane protein</topology>
    </subcellularLocation>
</comment>
<feature type="transmembrane region" description="Helical" evidence="6">
    <location>
        <begin position="325"/>
        <end position="348"/>
    </location>
</feature>
<evidence type="ECO:0000256" key="6">
    <source>
        <dbReference type="SAM" id="Phobius"/>
    </source>
</evidence>
<dbReference type="EMBL" id="BAAADO010000011">
    <property type="protein sequence ID" value="GAA0504107.1"/>
    <property type="molecule type" value="Genomic_DNA"/>
</dbReference>
<evidence type="ECO:0000256" key="2">
    <source>
        <dbReference type="ARBA" id="ARBA00022475"/>
    </source>
</evidence>
<dbReference type="PANTHER" id="PTHR30250">
    <property type="entry name" value="PST FAMILY PREDICTED COLANIC ACID TRANSPORTER"/>
    <property type="match status" value="1"/>
</dbReference>
<dbReference type="PANTHER" id="PTHR30250:SF29">
    <property type="entry name" value="POLYSACCHARIDE BIOSYNTHESIS PROTEIN C-TERMINAL DOMAIN-CONTAINING PROTEIN"/>
    <property type="match status" value="1"/>
</dbReference>
<reference evidence="7 8" key="1">
    <citation type="journal article" date="2019" name="Int. J. Syst. Evol. Microbiol.">
        <title>The Global Catalogue of Microorganisms (GCM) 10K type strain sequencing project: providing services to taxonomists for standard genome sequencing and annotation.</title>
        <authorList>
            <consortium name="The Broad Institute Genomics Platform"/>
            <consortium name="The Broad Institute Genome Sequencing Center for Infectious Disease"/>
            <person name="Wu L."/>
            <person name="Ma J."/>
        </authorList>
    </citation>
    <scope>NUCLEOTIDE SEQUENCE [LARGE SCALE GENOMIC DNA]</scope>
    <source>
        <strain evidence="7 8">JCM 12389</strain>
    </source>
</reference>
<dbReference type="CDD" id="cd13124">
    <property type="entry name" value="MATE_SpoVB_like"/>
    <property type="match status" value="1"/>
</dbReference>
<evidence type="ECO:0000256" key="4">
    <source>
        <dbReference type="ARBA" id="ARBA00022989"/>
    </source>
</evidence>
<evidence type="ECO:0000256" key="1">
    <source>
        <dbReference type="ARBA" id="ARBA00004651"/>
    </source>
</evidence>
<evidence type="ECO:0000313" key="8">
    <source>
        <dbReference type="Proteomes" id="UP001500880"/>
    </source>
</evidence>
<evidence type="ECO:0000256" key="3">
    <source>
        <dbReference type="ARBA" id="ARBA00022692"/>
    </source>
</evidence>
<feature type="transmembrane region" description="Helical" evidence="6">
    <location>
        <begin position="189"/>
        <end position="211"/>
    </location>
</feature>
<dbReference type="InterPro" id="IPR002797">
    <property type="entry name" value="Polysacc_synth"/>
</dbReference>
<keyword evidence="3 6" id="KW-0812">Transmembrane</keyword>
<keyword evidence="4 6" id="KW-1133">Transmembrane helix</keyword>
<feature type="transmembrane region" description="Helical" evidence="6">
    <location>
        <begin position="119"/>
        <end position="139"/>
    </location>
</feature>
<feature type="transmembrane region" description="Helical" evidence="6">
    <location>
        <begin position="284"/>
        <end position="304"/>
    </location>
</feature>
<sequence length="528" mass="58935">MSHRQVFKGALLLTAAGILGKLLSAGYRVPLQNLTGDTGFYIYQQVYPFITIAWMMSVYGYPAAISTFNLETRQEKHSGSHITLYIPIFIFLFFLNGIVFLFLYFGAHRMAGWMGDPHLEVPIQFASLLFLLIPFTSFLRGSFQSAEDMRPSAVSQTGEQLVRIGLILWFTYTFLQQGKSLYDIGSRAALSSSIAACAAVLILVLSLLFFYRRHQIHFSMKMISIRRMIKVLFETSMIAGLNYMLLILLQLVDVFTIIPGLQEYGLTLNEAKAEKGIYDRGQPLVQLGVVFGSSLSLALIPAISKMKARGAVKLEEQSVKRAIKFTLLFATAATIGIILIFPSTNILLFKTNVGTEALRIFMVMILLVSITLTLSTFLQGLGFVKRQALLFGLAVVMKGILNVLLIPAFGIQGAATASVVSVLILAAAFALLFKRYTSLSYRRILPWKSFVFSLSIMVIIVLMMKLLFLNGEVNHRMDVLGYIMASSSLGALSYFGALIWSGGFTLRELRLFPYGKQLTEWVVRRRRP</sequence>
<feature type="transmembrane region" description="Helical" evidence="6">
    <location>
        <begin position="388"/>
        <end position="409"/>
    </location>
</feature>
<evidence type="ECO:0000313" key="7">
    <source>
        <dbReference type="EMBL" id="GAA0504107.1"/>
    </source>
</evidence>
<protein>
    <submittedName>
        <fullName evidence="7">Polysaccharide biosynthesis protein</fullName>
    </submittedName>
</protein>
<feature type="transmembrane region" description="Helical" evidence="6">
    <location>
        <begin position="415"/>
        <end position="433"/>
    </location>
</feature>
<name>A0ABN1BS81_9BACI</name>
<dbReference type="InterPro" id="IPR024923">
    <property type="entry name" value="PG_synth_SpoVB"/>
</dbReference>
<dbReference type="InterPro" id="IPR050833">
    <property type="entry name" value="Poly_Biosynth_Transport"/>
</dbReference>
<keyword evidence="5 6" id="KW-0472">Membrane</keyword>
<accession>A0ABN1BS81</accession>
<dbReference type="Pfam" id="PF01943">
    <property type="entry name" value="Polysacc_synt"/>
    <property type="match status" value="1"/>
</dbReference>
<organism evidence="7 8">
    <name type="scientific">Salinibacillus aidingensis</name>
    <dbReference type="NCBI Taxonomy" id="237684"/>
    <lineage>
        <taxon>Bacteria</taxon>
        <taxon>Bacillati</taxon>
        <taxon>Bacillota</taxon>
        <taxon>Bacilli</taxon>
        <taxon>Bacillales</taxon>
        <taxon>Bacillaceae</taxon>
        <taxon>Salinibacillus</taxon>
    </lineage>
</organism>
<feature type="transmembrane region" description="Helical" evidence="6">
    <location>
        <begin position="82"/>
        <end position="107"/>
    </location>
</feature>
<feature type="transmembrane region" description="Helical" evidence="6">
    <location>
        <begin position="231"/>
        <end position="252"/>
    </location>
</feature>
<keyword evidence="2" id="KW-1003">Cell membrane</keyword>
<feature type="transmembrane region" description="Helical" evidence="6">
    <location>
        <begin position="360"/>
        <end position="381"/>
    </location>
</feature>
<gene>
    <name evidence="7" type="ORF">GCM10008986_34570</name>
</gene>
<feature type="transmembrane region" description="Helical" evidence="6">
    <location>
        <begin position="479"/>
        <end position="500"/>
    </location>
</feature>
<evidence type="ECO:0000256" key="5">
    <source>
        <dbReference type="ARBA" id="ARBA00023136"/>
    </source>
</evidence>
<feature type="transmembrane region" description="Helical" evidence="6">
    <location>
        <begin position="40"/>
        <end position="61"/>
    </location>
</feature>
<feature type="transmembrane region" description="Helical" evidence="6">
    <location>
        <begin position="445"/>
        <end position="467"/>
    </location>
</feature>
<comment type="caution">
    <text evidence="7">The sequence shown here is derived from an EMBL/GenBank/DDBJ whole genome shotgun (WGS) entry which is preliminary data.</text>
</comment>
<dbReference type="RefSeq" id="WP_343843943.1">
    <property type="nucleotide sequence ID" value="NZ_BAAADO010000011.1"/>
</dbReference>
<keyword evidence="8" id="KW-1185">Reference proteome</keyword>